<evidence type="ECO:0000256" key="7">
    <source>
        <dbReference type="SAM" id="MobiDB-lite"/>
    </source>
</evidence>
<dbReference type="InterPro" id="IPR002745">
    <property type="entry name" value="Ptrans_KptA/Tpt1"/>
</dbReference>
<dbReference type="InterPro" id="IPR009097">
    <property type="entry name" value="Cyclic_Pdiesterase"/>
</dbReference>
<dbReference type="InterPro" id="IPR042081">
    <property type="entry name" value="RNA_2'-PTrans_C"/>
</dbReference>
<dbReference type="InterPro" id="IPR019510">
    <property type="entry name" value="AKAP7-like_phosphoesterase"/>
</dbReference>
<comment type="function">
    <text evidence="1">Catalyzes the last step of tRNA splicing, the transfer of the splice junction 2'-phosphate from ligated tRNA to NAD to produce ADP-ribose 1''-2'' cyclic phosphate.</text>
</comment>
<evidence type="ECO:0000256" key="4">
    <source>
        <dbReference type="ARBA" id="ARBA00022679"/>
    </source>
</evidence>
<sequence length="594" mass="67039">MLLGVVGPNGPEPPAVLAPSSGKSLKALKEKAARALNFVHPQSGNVWKPRHLFTETPSGNLRELQTSELQREKVLWAEPPWHAGAVLQQGLTSRRRWTWGSRIYQRLLRMPCCVPLHRLWHSARSTASAAKGGARSSPRREKKPQDPKRPSHFISVRMGEDVRKAAVKVQKELMIKADEKMHTQLERCLIPSSQLHLTLLTLTLQTEEDIQVAKERLNQVADAEGFSFKLQGLESFGHRVLFARARDDGSQGFASLCSLHTRLADIFQTSLLPGTTTEEVEPPAEAVSTQEHQAELEVSQERLSRFLTRVLRHDAKRLGLQMRSDGSVALKDLVALSFFRTNGYSEADVEREVRCNAKQRFSLWLDDGVKRIRANQGHKMKEVVDSELLTPILSASELPVCIHGTYMKRWHYKKKCYVDVWPAIKREGLKPMGRNHIHFVPHEVGSRTVISGMRQDCTVAIYLDVPKALDMGIKLFRSANDVVLTRGDEAGHVPTELFTRVVEIKTGRLLWPPDPEVDDATEEEDSFQPHVTIAKTSRARQHASGARIPESCWQALRKVELGTVMVDSLELCRMKGDEQTGYYEVEHKVSLQCR</sequence>
<keyword evidence="5" id="KW-0520">NAD</keyword>
<dbReference type="PANTHER" id="PTHR12684:SF2">
    <property type="entry name" value="TRNA 2'-PHOSPHOTRANSFERASE 1"/>
    <property type="match status" value="1"/>
</dbReference>
<keyword evidence="4" id="KW-0808">Transferase</keyword>
<name>A0ABP0PBW4_9DINO</name>
<comment type="caution">
    <text evidence="9">The sequence shown here is derived from an EMBL/GenBank/DDBJ whole genome shotgun (WGS) entry which is preliminary data.</text>
</comment>
<evidence type="ECO:0000259" key="8">
    <source>
        <dbReference type="Pfam" id="PF10469"/>
    </source>
</evidence>
<dbReference type="SUPFAM" id="SSF55144">
    <property type="entry name" value="LigT-like"/>
    <property type="match status" value="2"/>
</dbReference>
<dbReference type="Gene3D" id="3.20.170.30">
    <property type="match status" value="1"/>
</dbReference>
<keyword evidence="10" id="KW-1185">Reference proteome</keyword>
<comment type="catalytic activity">
    <reaction evidence="6">
        <text>2'-phospho-[ligated tRNA] + NAD(+) = mature tRNA + ADP-alpha-D-ribose 1'',2''-cyclic phosphate + nicotinamide</text>
        <dbReference type="Rhea" id="RHEA:23324"/>
        <dbReference type="Rhea" id="RHEA-COMP:11106"/>
        <dbReference type="Rhea" id="RHEA-COMP:11107"/>
        <dbReference type="ChEBI" id="CHEBI:17154"/>
        <dbReference type="ChEBI" id="CHEBI:57540"/>
        <dbReference type="ChEBI" id="CHEBI:76596"/>
        <dbReference type="ChEBI" id="CHEBI:82883"/>
        <dbReference type="ChEBI" id="CHEBI:85027"/>
        <dbReference type="EC" id="2.7.1.160"/>
    </reaction>
</comment>
<feature type="region of interest" description="Disordered" evidence="7">
    <location>
        <begin position="126"/>
        <end position="152"/>
    </location>
</feature>
<dbReference type="Gene3D" id="3.90.1140.10">
    <property type="entry name" value="Cyclic phosphodiesterase"/>
    <property type="match status" value="2"/>
</dbReference>
<reference evidence="9 10" key="1">
    <citation type="submission" date="2024-02" db="EMBL/GenBank/DDBJ databases">
        <authorList>
            <person name="Chen Y."/>
            <person name="Shah S."/>
            <person name="Dougan E. K."/>
            <person name="Thang M."/>
            <person name="Chan C."/>
        </authorList>
    </citation>
    <scope>NUCLEOTIDE SEQUENCE [LARGE SCALE GENOMIC DNA]</scope>
</reference>
<feature type="domain" description="A-kinase anchor protein 7-like phosphoesterase" evidence="8">
    <location>
        <begin position="150"/>
        <end position="291"/>
    </location>
</feature>
<feature type="domain" description="A-kinase anchor protein 7-like phosphoesterase" evidence="8">
    <location>
        <begin position="521"/>
        <end position="591"/>
    </location>
</feature>
<gene>
    <name evidence="9" type="ORF">CCMP2556_LOCUS36211</name>
</gene>
<dbReference type="Gene3D" id="1.10.10.970">
    <property type="entry name" value="RNA 2'-phosphotransferase, Tpt1/KptA family, N-terminal domain"/>
    <property type="match status" value="1"/>
</dbReference>
<evidence type="ECO:0000313" key="10">
    <source>
        <dbReference type="Proteomes" id="UP001642484"/>
    </source>
</evidence>
<accession>A0ABP0PBW4</accession>
<dbReference type="Pfam" id="PF01885">
    <property type="entry name" value="PTS_2-RNA"/>
    <property type="match status" value="1"/>
</dbReference>
<dbReference type="EMBL" id="CAXAMN010022895">
    <property type="protein sequence ID" value="CAK9073527.1"/>
    <property type="molecule type" value="Genomic_DNA"/>
</dbReference>
<evidence type="ECO:0000256" key="6">
    <source>
        <dbReference type="ARBA" id="ARBA00047949"/>
    </source>
</evidence>
<comment type="similarity">
    <text evidence="2">Belongs to the KptA/TPT1 family.</text>
</comment>
<evidence type="ECO:0000313" key="9">
    <source>
        <dbReference type="EMBL" id="CAK9073527.1"/>
    </source>
</evidence>
<evidence type="ECO:0000256" key="1">
    <source>
        <dbReference type="ARBA" id="ARBA00003343"/>
    </source>
</evidence>
<evidence type="ECO:0000256" key="3">
    <source>
        <dbReference type="ARBA" id="ARBA00012007"/>
    </source>
</evidence>
<protein>
    <recommendedName>
        <fullName evidence="3">2'-phosphotransferase</fullName>
        <ecNumber evidence="3">2.7.1.160</ecNumber>
    </recommendedName>
</protein>
<dbReference type="InterPro" id="IPR042080">
    <property type="entry name" value="RNA_2'-PTrans_N"/>
</dbReference>
<dbReference type="Pfam" id="PF10469">
    <property type="entry name" value="AKAP7_NLS"/>
    <property type="match status" value="2"/>
</dbReference>
<evidence type="ECO:0000256" key="2">
    <source>
        <dbReference type="ARBA" id="ARBA00009836"/>
    </source>
</evidence>
<dbReference type="EC" id="2.7.1.160" evidence="3"/>
<dbReference type="SUPFAM" id="SSF56399">
    <property type="entry name" value="ADP-ribosylation"/>
    <property type="match status" value="1"/>
</dbReference>
<dbReference type="Proteomes" id="UP001642484">
    <property type="component" value="Unassembled WGS sequence"/>
</dbReference>
<organism evidence="9 10">
    <name type="scientific">Durusdinium trenchii</name>
    <dbReference type="NCBI Taxonomy" id="1381693"/>
    <lineage>
        <taxon>Eukaryota</taxon>
        <taxon>Sar</taxon>
        <taxon>Alveolata</taxon>
        <taxon>Dinophyceae</taxon>
        <taxon>Suessiales</taxon>
        <taxon>Symbiodiniaceae</taxon>
        <taxon>Durusdinium</taxon>
    </lineage>
</organism>
<evidence type="ECO:0000256" key="5">
    <source>
        <dbReference type="ARBA" id="ARBA00023027"/>
    </source>
</evidence>
<dbReference type="PANTHER" id="PTHR12684">
    <property type="entry name" value="PUTATIVE PHOSPHOTRANSFERASE"/>
    <property type="match status" value="1"/>
</dbReference>
<proteinExistence type="inferred from homology"/>